<evidence type="ECO:0000256" key="1">
    <source>
        <dbReference type="SAM" id="MobiDB-lite"/>
    </source>
</evidence>
<feature type="region of interest" description="Disordered" evidence="1">
    <location>
        <begin position="1"/>
        <end position="26"/>
    </location>
</feature>
<accession>A0A839XLE7</accession>
<evidence type="ECO:0000313" key="2">
    <source>
        <dbReference type="EMBL" id="MBB3663437.1"/>
    </source>
</evidence>
<dbReference type="SUPFAM" id="SSF117396">
    <property type="entry name" value="TM1631-like"/>
    <property type="match status" value="1"/>
</dbReference>
<dbReference type="Proteomes" id="UP000564573">
    <property type="component" value="Unassembled WGS sequence"/>
</dbReference>
<dbReference type="Gene3D" id="3.20.20.410">
    <property type="entry name" value="Protein of unknown function UPF0759"/>
    <property type="match status" value="1"/>
</dbReference>
<gene>
    <name evidence="2" type="ORF">FB384_002341</name>
</gene>
<protein>
    <submittedName>
        <fullName evidence="2">Uncharacterized protein YecE (DUF72 family)</fullName>
    </submittedName>
</protein>
<feature type="region of interest" description="Disordered" evidence="1">
    <location>
        <begin position="302"/>
        <end position="331"/>
    </location>
</feature>
<evidence type="ECO:0000313" key="3">
    <source>
        <dbReference type="Proteomes" id="UP000564573"/>
    </source>
</evidence>
<reference evidence="2 3" key="1">
    <citation type="submission" date="2020-08" db="EMBL/GenBank/DDBJ databases">
        <title>Sequencing the genomes of 1000 actinobacteria strains.</title>
        <authorList>
            <person name="Klenk H.-P."/>
        </authorList>
    </citation>
    <scope>NUCLEOTIDE SEQUENCE [LARGE SCALE GENOMIC DNA]</scope>
    <source>
        <strain evidence="2 3">DSM 45267</strain>
    </source>
</reference>
<comment type="caution">
    <text evidence="2">The sequence shown here is derived from an EMBL/GenBank/DDBJ whole genome shotgun (WGS) entry which is preliminary data.</text>
</comment>
<dbReference type="InterPro" id="IPR002763">
    <property type="entry name" value="DUF72"/>
</dbReference>
<dbReference type="EMBL" id="JACIBS010000001">
    <property type="protein sequence ID" value="MBB3663437.1"/>
    <property type="molecule type" value="Genomic_DNA"/>
</dbReference>
<organism evidence="2 3">
    <name type="scientific">Prauserella sediminis</name>
    <dbReference type="NCBI Taxonomy" id="577680"/>
    <lineage>
        <taxon>Bacteria</taxon>
        <taxon>Bacillati</taxon>
        <taxon>Actinomycetota</taxon>
        <taxon>Actinomycetes</taxon>
        <taxon>Pseudonocardiales</taxon>
        <taxon>Pseudonocardiaceae</taxon>
        <taxon>Prauserella</taxon>
        <taxon>Prauserella salsuginis group</taxon>
    </lineage>
</organism>
<feature type="compositionally biased region" description="Low complexity" evidence="1">
    <location>
        <begin position="14"/>
        <end position="26"/>
    </location>
</feature>
<dbReference type="PANTHER" id="PTHR30348:SF4">
    <property type="entry name" value="DUF72 DOMAIN-CONTAINING PROTEIN"/>
    <property type="match status" value="1"/>
</dbReference>
<sequence length="331" mass="37137">MCAAAHGNPGRTGTPRSGTAPRAATRTTAVRIGTSGWVYPPWRGTFYPRGLPQRRELEYLANRLSTVEINGSFYSLQRPERYRAWFEQVPDDFVFAVKGGRFITHMKRLREVTEPLANFFASGVTALEHKLGPVLWQLPPTLQFDADLLAEFFEHLPRSTDAAARLARDHNTVRFEPHTTVREDRPLRHALEVRHPSFATTEAVELLRRHRIGLVVADAAGEWPQLEDVTADFVYVRLHGWQQLYAGGYPEAELAAWADKVLAWRSGKSPRTDRTVARAAPRKVRDVFVYFDNDEKVKAPGDAIDLARRTGSEITPPDADDTGSSEPPDAG</sequence>
<feature type="compositionally biased region" description="Basic and acidic residues" evidence="1">
    <location>
        <begin position="302"/>
        <end position="311"/>
    </location>
</feature>
<dbReference type="Pfam" id="PF01904">
    <property type="entry name" value="DUF72"/>
    <property type="match status" value="1"/>
</dbReference>
<dbReference type="PANTHER" id="PTHR30348">
    <property type="entry name" value="UNCHARACTERIZED PROTEIN YECE"/>
    <property type="match status" value="1"/>
</dbReference>
<dbReference type="InterPro" id="IPR036520">
    <property type="entry name" value="UPF0759_sf"/>
</dbReference>
<dbReference type="AlphaFoldDB" id="A0A839XLE7"/>
<proteinExistence type="predicted"/>
<name>A0A839XLE7_9PSEU</name>
<keyword evidence="3" id="KW-1185">Reference proteome</keyword>